<evidence type="ECO:0000256" key="6">
    <source>
        <dbReference type="ARBA" id="ARBA00022806"/>
    </source>
</evidence>
<gene>
    <name evidence="12" type="primary">priA</name>
    <name evidence="15" type="ORF">CYPRO_0069</name>
</gene>
<comment type="similarity">
    <text evidence="12">Belongs to the helicase family. PriA subfamily.</text>
</comment>
<feature type="domain" description="Helicase ATP-binding" evidence="13">
    <location>
        <begin position="303"/>
        <end position="470"/>
    </location>
</feature>
<dbReference type="Pfam" id="PF00271">
    <property type="entry name" value="Helicase_C"/>
    <property type="match status" value="1"/>
</dbReference>
<dbReference type="PANTHER" id="PTHR30580">
    <property type="entry name" value="PRIMOSOMAL PROTEIN N"/>
    <property type="match status" value="1"/>
</dbReference>
<dbReference type="GO" id="GO:0006302">
    <property type="term" value="P:double-strand break repair"/>
    <property type="evidence" value="ECO:0007669"/>
    <property type="project" value="InterPro"/>
</dbReference>
<evidence type="ECO:0000313" key="15">
    <source>
        <dbReference type="EMBL" id="AXI99357.1"/>
    </source>
</evidence>
<feature type="binding site" evidence="12">
    <location>
        <position position="571"/>
    </location>
    <ligand>
        <name>Zn(2+)</name>
        <dbReference type="ChEBI" id="CHEBI:29105"/>
        <label>1</label>
    </ligand>
</feature>
<dbReference type="SMART" id="SM00487">
    <property type="entry name" value="DEXDc"/>
    <property type="match status" value="1"/>
</dbReference>
<dbReference type="GO" id="GO:0005524">
    <property type="term" value="F:ATP binding"/>
    <property type="evidence" value="ECO:0007669"/>
    <property type="project" value="UniProtKB-UniRule"/>
</dbReference>
<keyword evidence="7 12" id="KW-0862">Zinc</keyword>
<dbReference type="SUPFAM" id="SSF52540">
    <property type="entry name" value="P-loop containing nucleoside triphosphate hydrolases"/>
    <property type="match status" value="2"/>
</dbReference>
<protein>
    <recommendedName>
        <fullName evidence="12">Replication restart protein PriA</fullName>
    </recommendedName>
    <alternativeName>
        <fullName evidence="12">ATP-dependent DNA helicase PriA</fullName>
        <ecNumber evidence="12">5.6.2.4</ecNumber>
    </alternativeName>
    <alternativeName>
        <fullName evidence="12">DNA 3'-5' helicase PriA</fullName>
    </alternativeName>
</protein>
<dbReference type="GO" id="GO:0006310">
    <property type="term" value="P:DNA recombination"/>
    <property type="evidence" value="ECO:0007669"/>
    <property type="project" value="InterPro"/>
</dbReference>
<evidence type="ECO:0000256" key="11">
    <source>
        <dbReference type="ARBA" id="ARBA00048988"/>
    </source>
</evidence>
<dbReference type="CDD" id="cd17929">
    <property type="entry name" value="DEXHc_priA"/>
    <property type="match status" value="1"/>
</dbReference>
<keyword evidence="9 12" id="KW-0238">DNA-binding</keyword>
<dbReference type="RefSeq" id="WP_114982600.1">
    <property type="nucleotide sequence ID" value="NZ_CP027806.1"/>
</dbReference>
<keyword evidence="5 12" id="KW-0378">Hydrolase</keyword>
<keyword evidence="8 12" id="KW-0067">ATP-binding</keyword>
<dbReference type="InterPro" id="IPR041236">
    <property type="entry name" value="PriA_C"/>
</dbReference>
<dbReference type="KEGG" id="cprv:CYPRO_0069"/>
<keyword evidence="2 12" id="KW-0235">DNA replication</keyword>
<dbReference type="Proteomes" id="UP000254808">
    <property type="component" value="Chromosome"/>
</dbReference>
<dbReference type="HAMAP" id="MF_00983">
    <property type="entry name" value="PriA"/>
    <property type="match status" value="1"/>
</dbReference>
<dbReference type="InterPro" id="IPR011545">
    <property type="entry name" value="DEAD/DEAH_box_helicase_dom"/>
</dbReference>
<feature type="binding site" evidence="12">
    <location>
        <position position="540"/>
    </location>
    <ligand>
        <name>Zn(2+)</name>
        <dbReference type="ChEBI" id="CHEBI:29105"/>
        <label>2</label>
    </ligand>
</feature>
<dbReference type="GO" id="GO:0006270">
    <property type="term" value="P:DNA replication initiation"/>
    <property type="evidence" value="ECO:0007669"/>
    <property type="project" value="TreeGrafter"/>
</dbReference>
<dbReference type="GO" id="GO:0043138">
    <property type="term" value="F:3'-5' DNA helicase activity"/>
    <property type="evidence" value="ECO:0007669"/>
    <property type="project" value="UniProtKB-EC"/>
</dbReference>
<evidence type="ECO:0000256" key="12">
    <source>
        <dbReference type="HAMAP-Rule" id="MF_00983"/>
    </source>
</evidence>
<comment type="catalytic activity">
    <reaction evidence="11 12">
        <text>ATP + H2O = ADP + phosphate + H(+)</text>
        <dbReference type="Rhea" id="RHEA:13065"/>
        <dbReference type="ChEBI" id="CHEBI:15377"/>
        <dbReference type="ChEBI" id="CHEBI:15378"/>
        <dbReference type="ChEBI" id="CHEBI:30616"/>
        <dbReference type="ChEBI" id="CHEBI:43474"/>
        <dbReference type="ChEBI" id="CHEBI:456216"/>
        <dbReference type="EC" id="5.6.2.4"/>
    </reaction>
</comment>
<dbReference type="InterPro" id="IPR014001">
    <property type="entry name" value="Helicase_ATP-bd"/>
</dbReference>
<dbReference type="Pfam" id="PF17764">
    <property type="entry name" value="PriA_3primeBD"/>
    <property type="match status" value="1"/>
</dbReference>
<comment type="cofactor">
    <cofactor evidence="12">
        <name>Zn(2+)</name>
        <dbReference type="ChEBI" id="CHEBI:29105"/>
    </cofactor>
    <text evidence="12">Binds 2 zinc ions per subunit.</text>
</comment>
<dbReference type="InterPro" id="IPR005259">
    <property type="entry name" value="PriA"/>
</dbReference>
<dbReference type="NCBIfam" id="TIGR00595">
    <property type="entry name" value="priA"/>
    <property type="match status" value="1"/>
</dbReference>
<name>A0A345UFV6_9BACT</name>
<keyword evidence="16" id="KW-1185">Reference proteome</keyword>
<evidence type="ECO:0000256" key="2">
    <source>
        <dbReference type="ARBA" id="ARBA00022705"/>
    </source>
</evidence>
<evidence type="ECO:0000256" key="9">
    <source>
        <dbReference type="ARBA" id="ARBA00023125"/>
    </source>
</evidence>
<feature type="binding site" evidence="12">
    <location>
        <position position="574"/>
    </location>
    <ligand>
        <name>Zn(2+)</name>
        <dbReference type="ChEBI" id="CHEBI:29105"/>
        <label>1</label>
    </ligand>
</feature>
<dbReference type="PROSITE" id="PS51194">
    <property type="entry name" value="HELICASE_CTER"/>
    <property type="match status" value="1"/>
</dbReference>
<dbReference type="Gene3D" id="3.40.50.300">
    <property type="entry name" value="P-loop containing nucleotide triphosphate hydrolases"/>
    <property type="match status" value="2"/>
</dbReference>
<keyword evidence="4 12" id="KW-0547">Nucleotide-binding</keyword>
<evidence type="ECO:0000259" key="14">
    <source>
        <dbReference type="PROSITE" id="PS51194"/>
    </source>
</evidence>
<dbReference type="Gene3D" id="3.40.1440.60">
    <property type="entry name" value="PriA, 3(prime) DNA-binding domain"/>
    <property type="match status" value="1"/>
</dbReference>
<dbReference type="GO" id="GO:0016887">
    <property type="term" value="F:ATP hydrolysis activity"/>
    <property type="evidence" value="ECO:0007669"/>
    <property type="project" value="RHEA"/>
</dbReference>
<comment type="function">
    <text evidence="12">Initiates the restart of stalled replication forks, which reloads the replicative helicase on sites other than the origin of replication. Recognizes and binds to abandoned replication forks and remodels them to uncover a helicase loading site. Promotes assembly of the primosome at these replication forks.</text>
</comment>
<reference evidence="15 16" key="1">
    <citation type="submission" date="2018-03" db="EMBL/GenBank/DDBJ databases">
        <title>Phenotypic and genomic properties of Cyclonatronum proteinivorum gen. nov., sp. nov., a haloalkaliphilic bacteroidete from soda lakes possessing Na+-translocating rhodopsin.</title>
        <authorList>
            <person name="Toshchakov S.V."/>
            <person name="Korzhenkov A."/>
            <person name="Samarov N.I."/>
            <person name="Kublanov I.V."/>
            <person name="Muntyan M.S."/>
            <person name="Sorokin D.Y."/>
        </authorList>
    </citation>
    <scope>NUCLEOTIDE SEQUENCE [LARGE SCALE GENOMIC DNA]</scope>
    <source>
        <strain evidence="15 16">Omega</strain>
    </source>
</reference>
<accession>A0A345UFV6</accession>
<dbReference type="EMBL" id="CP027806">
    <property type="protein sequence ID" value="AXI99357.1"/>
    <property type="molecule type" value="Genomic_DNA"/>
</dbReference>
<feature type="domain" description="Helicase C-terminal" evidence="14">
    <location>
        <begin position="566"/>
        <end position="721"/>
    </location>
</feature>
<evidence type="ECO:0000256" key="7">
    <source>
        <dbReference type="ARBA" id="ARBA00022833"/>
    </source>
</evidence>
<evidence type="ECO:0000259" key="13">
    <source>
        <dbReference type="PROSITE" id="PS51192"/>
    </source>
</evidence>
<evidence type="ECO:0000256" key="10">
    <source>
        <dbReference type="ARBA" id="ARBA00023235"/>
    </source>
</evidence>
<dbReference type="InterPro" id="IPR041222">
    <property type="entry name" value="PriA_3primeBD"/>
</dbReference>
<keyword evidence="6 12" id="KW-0347">Helicase</keyword>
<keyword evidence="10 12" id="KW-0413">Isomerase</keyword>
<evidence type="ECO:0000256" key="5">
    <source>
        <dbReference type="ARBA" id="ARBA00022801"/>
    </source>
</evidence>
<dbReference type="CDD" id="cd18804">
    <property type="entry name" value="SF2_C_priA"/>
    <property type="match status" value="1"/>
</dbReference>
<dbReference type="PANTHER" id="PTHR30580:SF0">
    <property type="entry name" value="PRIMOSOMAL PROTEIN N"/>
    <property type="match status" value="1"/>
</dbReference>
<dbReference type="Pfam" id="PF18074">
    <property type="entry name" value="PriA_C"/>
    <property type="match status" value="1"/>
</dbReference>
<dbReference type="OrthoDB" id="9759544at2"/>
<sequence length="828" mass="93230">MSGKPHSTPTNEAADGFRHFADIALPIAVREVFTYALSGTHAAVVQPGMRVWVPLKGRMNIGMVVKVHQNKPAFKTRPVARVLDREPVLDPELLRLTEWMYRFYVCGWGEVIQAALPAGLNFSAKTFVRAVPQKEDAVVALNRQEKLIYAEISGEKRLSWREARQRWANEERALSSVKQKGLLQLWDEPALDLQPRTELCWVWQNPQRETLTERLVSGKTKKWEQAWQLLLETDPLPATTAALTVAMPETITPYTLKRLEQEGVLTREEREARLPEPAFAYRPEHISALNPEQHEVTATLLKPLHARTYAKFLLFGVTGSGKTEVYIHLIKEALEQGRGALVLVPEIALTPQTVRRFYLIFGRKIAILHSRLSDRERYEAWQALRRGEKNIVIGARSAVFAPIEKLGVIIIDEEHDTSYYQTDPAPRYHAREVAAMRAHKAGAVLVMGSATPSLVSLVESGRGKSQLLKLSARHTGAQMPEVKVLNLTEYRYAMNGPLAVPLFRAVEEAVGRGEQVILLYNRRGFASFMQCEACGDVPECPHCSVSLTYHKAQQHLRCHYCGFARSVPGSCHACGETGGLKMQGSGTQQVEEELEKLFPKFRVMRMDQDTTSRKNAHDQLLTAFGRGEADILIGTQLVAKGLDFPNVTVVGVVNADTELAFPSYRSNERMYQLLSQVAGRSGRAAKKGVVYLQTRQPDHVSVRFAKNHDYEGFARAELAGRKPLLYPPYARLLQAAFRGQDATYTRRAAEQFTAIMKQAQTGWPVLGPAPDAIERMKDEFRWITLMKLPAGITTAQLEKICDYFWKWYEKTKPEGASTVRITLNHEML</sequence>
<evidence type="ECO:0000313" key="16">
    <source>
        <dbReference type="Proteomes" id="UP000254808"/>
    </source>
</evidence>
<dbReference type="GO" id="GO:0006269">
    <property type="term" value="P:DNA replication, synthesis of primer"/>
    <property type="evidence" value="ECO:0007669"/>
    <property type="project" value="UniProtKB-KW"/>
</dbReference>
<feature type="binding site" evidence="12">
    <location>
        <position position="561"/>
    </location>
    <ligand>
        <name>Zn(2+)</name>
        <dbReference type="ChEBI" id="CHEBI:29105"/>
        <label>2</label>
    </ligand>
</feature>
<keyword evidence="3 12" id="KW-0479">Metal-binding</keyword>
<comment type="catalytic activity">
    <reaction evidence="12">
        <text>Couples ATP hydrolysis with the unwinding of duplex DNA by translocating in the 3'-5' direction.</text>
        <dbReference type="EC" id="5.6.2.4"/>
    </reaction>
</comment>
<feature type="binding site" evidence="12">
    <location>
        <position position="558"/>
    </location>
    <ligand>
        <name>Zn(2+)</name>
        <dbReference type="ChEBI" id="CHEBI:29105"/>
        <label>2</label>
    </ligand>
</feature>
<feature type="binding site" evidence="12">
    <location>
        <position position="543"/>
    </location>
    <ligand>
        <name>Zn(2+)</name>
        <dbReference type="ChEBI" id="CHEBI:29105"/>
        <label>2</label>
    </ligand>
</feature>
<proteinExistence type="inferred from homology"/>
<dbReference type="InterPro" id="IPR001650">
    <property type="entry name" value="Helicase_C-like"/>
</dbReference>
<dbReference type="AlphaFoldDB" id="A0A345UFV6"/>
<evidence type="ECO:0000256" key="3">
    <source>
        <dbReference type="ARBA" id="ARBA00022723"/>
    </source>
</evidence>
<dbReference type="GO" id="GO:0003677">
    <property type="term" value="F:DNA binding"/>
    <property type="evidence" value="ECO:0007669"/>
    <property type="project" value="UniProtKB-UniRule"/>
</dbReference>
<feature type="binding site" evidence="12">
    <location>
        <position position="531"/>
    </location>
    <ligand>
        <name>Zn(2+)</name>
        <dbReference type="ChEBI" id="CHEBI:29105"/>
        <label>1</label>
    </ligand>
</feature>
<dbReference type="EC" id="5.6.2.4" evidence="12"/>
<keyword evidence="1 12" id="KW-0639">Primosome</keyword>
<dbReference type="GO" id="GO:0008270">
    <property type="term" value="F:zinc ion binding"/>
    <property type="evidence" value="ECO:0007669"/>
    <property type="project" value="UniProtKB-UniRule"/>
</dbReference>
<organism evidence="15 16">
    <name type="scientific">Cyclonatronum proteinivorum</name>
    <dbReference type="NCBI Taxonomy" id="1457365"/>
    <lineage>
        <taxon>Bacteria</taxon>
        <taxon>Pseudomonadati</taxon>
        <taxon>Balneolota</taxon>
        <taxon>Balneolia</taxon>
        <taxon>Balneolales</taxon>
        <taxon>Cyclonatronaceae</taxon>
        <taxon>Cyclonatronum</taxon>
    </lineage>
</organism>
<dbReference type="GO" id="GO:1990077">
    <property type="term" value="C:primosome complex"/>
    <property type="evidence" value="ECO:0007669"/>
    <property type="project" value="UniProtKB-UniRule"/>
</dbReference>
<dbReference type="InterPro" id="IPR027417">
    <property type="entry name" value="P-loop_NTPase"/>
</dbReference>
<dbReference type="Pfam" id="PF00270">
    <property type="entry name" value="DEAD"/>
    <property type="match status" value="1"/>
</dbReference>
<dbReference type="PROSITE" id="PS51192">
    <property type="entry name" value="HELICASE_ATP_BIND_1"/>
    <property type="match status" value="1"/>
</dbReference>
<dbReference type="FunFam" id="3.40.50.300:FF:000489">
    <property type="entry name" value="Primosome assembly protein PriA"/>
    <property type="match status" value="1"/>
</dbReference>
<evidence type="ECO:0000256" key="8">
    <source>
        <dbReference type="ARBA" id="ARBA00022840"/>
    </source>
</evidence>
<evidence type="ECO:0000256" key="1">
    <source>
        <dbReference type="ARBA" id="ARBA00022515"/>
    </source>
</evidence>
<dbReference type="InterPro" id="IPR040498">
    <property type="entry name" value="PriA_CRR"/>
</dbReference>
<dbReference type="InterPro" id="IPR042115">
    <property type="entry name" value="PriA_3primeBD_sf"/>
</dbReference>
<feature type="binding site" evidence="12">
    <location>
        <position position="534"/>
    </location>
    <ligand>
        <name>Zn(2+)</name>
        <dbReference type="ChEBI" id="CHEBI:29105"/>
        <label>1</label>
    </ligand>
</feature>
<dbReference type="SMART" id="SM00490">
    <property type="entry name" value="HELICc"/>
    <property type="match status" value="1"/>
</dbReference>
<dbReference type="Pfam" id="PF18319">
    <property type="entry name" value="Zn_ribbon_PriA"/>
    <property type="match status" value="1"/>
</dbReference>
<comment type="subunit">
    <text evidence="12">Component of the replication restart primosome.</text>
</comment>
<evidence type="ECO:0000256" key="4">
    <source>
        <dbReference type="ARBA" id="ARBA00022741"/>
    </source>
</evidence>